<accession>A0ABQ4AUX8</accession>
<sequence>MPDAGLVTMTESQPEIPVPITVWRLPAAEPGQALPLELARRIVVEYARDGAPMLDLTRDDVLAEAARECGRARVPRTLADFAVGSHRTALIVLCLPRPGFQAGGFFAGCAAKLVPFGRAVVILAGADFVASRMLADAAAPCGLRLVRRIKAFTARHHADVLVFRSG</sequence>
<reference evidence="1 2" key="1">
    <citation type="submission" date="2021-01" db="EMBL/GenBank/DDBJ databases">
        <title>Whole genome shotgun sequence of Actinoplanes lobatus NBRC 12513.</title>
        <authorList>
            <person name="Komaki H."/>
            <person name="Tamura T."/>
        </authorList>
    </citation>
    <scope>NUCLEOTIDE SEQUENCE [LARGE SCALE GENOMIC DNA]</scope>
    <source>
        <strain evidence="1 2">NBRC 12513</strain>
    </source>
</reference>
<proteinExistence type="predicted"/>
<dbReference type="Proteomes" id="UP000631312">
    <property type="component" value="Unassembled WGS sequence"/>
</dbReference>
<name>A0ABQ4AUX8_9ACTN</name>
<evidence type="ECO:0000313" key="2">
    <source>
        <dbReference type="Proteomes" id="UP000631312"/>
    </source>
</evidence>
<protein>
    <submittedName>
        <fullName evidence="1">Uncharacterized protein</fullName>
    </submittedName>
</protein>
<comment type="caution">
    <text evidence="1">The sequence shown here is derived from an EMBL/GenBank/DDBJ whole genome shotgun (WGS) entry which is preliminary data.</text>
</comment>
<evidence type="ECO:0000313" key="1">
    <source>
        <dbReference type="EMBL" id="GIE44837.1"/>
    </source>
</evidence>
<dbReference type="EMBL" id="BOMP01000143">
    <property type="protein sequence ID" value="GIE44837.1"/>
    <property type="molecule type" value="Genomic_DNA"/>
</dbReference>
<keyword evidence="2" id="KW-1185">Reference proteome</keyword>
<gene>
    <name evidence="1" type="ORF">Alo02nite_77350</name>
</gene>
<organism evidence="1 2">
    <name type="scientific">Actinoplanes lobatus</name>
    <dbReference type="NCBI Taxonomy" id="113568"/>
    <lineage>
        <taxon>Bacteria</taxon>
        <taxon>Bacillati</taxon>
        <taxon>Actinomycetota</taxon>
        <taxon>Actinomycetes</taxon>
        <taxon>Micromonosporales</taxon>
        <taxon>Micromonosporaceae</taxon>
        <taxon>Actinoplanes</taxon>
    </lineage>
</organism>